<name>A0AC35UFK9_9BILA</name>
<evidence type="ECO:0000313" key="1">
    <source>
        <dbReference type="Proteomes" id="UP000095286"/>
    </source>
</evidence>
<reference evidence="2" key="1">
    <citation type="submission" date="2016-11" db="UniProtKB">
        <authorList>
            <consortium name="WormBaseParasite"/>
        </authorList>
    </citation>
    <scope>IDENTIFICATION</scope>
    <source>
        <strain evidence="2">KR3021</strain>
    </source>
</reference>
<protein>
    <submittedName>
        <fullName evidence="2">Myeloid leukemia factor</fullName>
    </submittedName>
</protein>
<organism evidence="1 2">
    <name type="scientific">Rhabditophanes sp. KR3021</name>
    <dbReference type="NCBI Taxonomy" id="114890"/>
    <lineage>
        <taxon>Eukaryota</taxon>
        <taxon>Metazoa</taxon>
        <taxon>Ecdysozoa</taxon>
        <taxon>Nematoda</taxon>
        <taxon>Chromadorea</taxon>
        <taxon>Rhabditida</taxon>
        <taxon>Tylenchina</taxon>
        <taxon>Panagrolaimomorpha</taxon>
        <taxon>Strongyloidoidea</taxon>
        <taxon>Alloionematidae</taxon>
        <taxon>Rhabditophanes</taxon>
    </lineage>
</organism>
<evidence type="ECO:0000313" key="2">
    <source>
        <dbReference type="WBParaSite" id="RSKR_0001092400.1"/>
    </source>
</evidence>
<proteinExistence type="predicted"/>
<accession>A0AC35UFK9</accession>
<sequence length="276" mass="31637">MFGRDPFEDAMDHFMGNTFNMMNRHTSQMDRMFDSMMADPFASMRTRHPMLNGMIQNGNSRTQNNSRPHSMMNAMMGPSFGGMLHGMNQMHNTMGMLGSMMHDMRDNMSGLMNSPNAQIYSQSTMISYGPDGQPHYEDVTVKKRGDTQEITKKKKTGYDGEEELIRKQMIGDRAHITEKRRDREGKIKKQQTFVNLDEREADSFRREFCDRARHGLFDEEDSYGYKALDEAPSSGNRRASKAKRHPGEADSNPQPIVTIPDDDEEEVTDKNRASPE</sequence>
<dbReference type="Proteomes" id="UP000095286">
    <property type="component" value="Unplaced"/>
</dbReference>
<dbReference type="WBParaSite" id="RSKR_0001092400.1">
    <property type="protein sequence ID" value="RSKR_0001092400.1"/>
    <property type="gene ID" value="RSKR_0001092400"/>
</dbReference>